<accession>A0ABQ0D8A4</accession>
<dbReference type="Gene3D" id="3.90.980.20">
    <property type="match status" value="1"/>
</dbReference>
<evidence type="ECO:0000256" key="1">
    <source>
        <dbReference type="SAM" id="Coils"/>
    </source>
</evidence>
<organism evidence="2 3">
    <name type="scientific">Entamoeba nuttalli</name>
    <dbReference type="NCBI Taxonomy" id="412467"/>
    <lineage>
        <taxon>Eukaryota</taxon>
        <taxon>Amoebozoa</taxon>
        <taxon>Evosea</taxon>
        <taxon>Archamoebae</taxon>
        <taxon>Mastigamoebida</taxon>
        <taxon>Entamoebidae</taxon>
        <taxon>Entamoeba</taxon>
    </lineage>
</organism>
<feature type="coiled-coil region" evidence="1">
    <location>
        <begin position="224"/>
        <end position="251"/>
    </location>
</feature>
<evidence type="ECO:0000313" key="2">
    <source>
        <dbReference type="EMBL" id="GAB1219060.1"/>
    </source>
</evidence>
<gene>
    <name evidence="2" type="ORF">ENUP19_0012G0012</name>
</gene>
<sequence length="294" mass="33997">MQDIPNRESPIFNEIDSTPEETGDYHLKLCFCPFCQFGIKSMGLDKKENKKIISWQLLCRSILYSLSVVNAPRIYFSLKKDIYWWIVDHWYCFGSLQQCLLKTSPSKWKKSLLDALSHSSFFESGTVTLKKTGMWRLNQIVAPWEHDNLSSTSLFHPISLPQQPQLLSSLGALNDFHKSKETIHKDVIFKMPIESTDTNTQNKTNTSLYEKITEGSKENKEIIRSHCIEAIKKYQMAYDELENEMKGNMLDNVTIKQLNDIKEVTKMAVSVLNMLDSRQEEQSSILITNVLDKK</sequence>
<keyword evidence="3" id="KW-1185">Reference proteome</keyword>
<proteinExistence type="predicted"/>
<comment type="caution">
    <text evidence="2">The sequence shown here is derived from an EMBL/GenBank/DDBJ whole genome shotgun (WGS) entry which is preliminary data.</text>
</comment>
<keyword evidence="1" id="KW-0175">Coiled coil</keyword>
<evidence type="ECO:0000313" key="3">
    <source>
        <dbReference type="Proteomes" id="UP001628156"/>
    </source>
</evidence>
<reference evidence="2 3" key="1">
    <citation type="journal article" date="2019" name="PLoS Negl. Trop. Dis.">
        <title>Whole genome sequencing of Entamoeba nuttalli reveals mammalian host-related molecular signatures and a novel octapeptide-repeat surface protein.</title>
        <authorList>
            <person name="Tanaka M."/>
            <person name="Makiuchi T."/>
            <person name="Komiyama T."/>
            <person name="Shiina T."/>
            <person name="Osaki K."/>
            <person name="Tachibana H."/>
        </authorList>
    </citation>
    <scope>NUCLEOTIDE SEQUENCE [LARGE SCALE GENOMIC DNA]</scope>
    <source>
        <strain evidence="2 3">P19-061405</strain>
    </source>
</reference>
<protein>
    <submittedName>
        <fullName evidence="2">Uncharacterized protein</fullName>
    </submittedName>
</protein>
<dbReference type="Proteomes" id="UP001628156">
    <property type="component" value="Unassembled WGS sequence"/>
</dbReference>
<dbReference type="EMBL" id="BAAFRS010000012">
    <property type="protein sequence ID" value="GAB1219060.1"/>
    <property type="molecule type" value="Genomic_DNA"/>
</dbReference>
<name>A0ABQ0D8A4_9EUKA</name>